<dbReference type="SUPFAM" id="SSF51905">
    <property type="entry name" value="FAD/NAD(P)-binding domain"/>
    <property type="match status" value="2"/>
</dbReference>
<dbReference type="EMBL" id="SIXH01000152">
    <property type="protein sequence ID" value="TBO58264.1"/>
    <property type="molecule type" value="Genomic_DNA"/>
</dbReference>
<dbReference type="Proteomes" id="UP000292452">
    <property type="component" value="Unassembled WGS sequence"/>
</dbReference>
<evidence type="ECO:0000256" key="1">
    <source>
        <dbReference type="ARBA" id="ARBA00001929"/>
    </source>
</evidence>
<proteinExistence type="predicted"/>
<dbReference type="GO" id="GO:0051536">
    <property type="term" value="F:iron-sulfur cluster binding"/>
    <property type="evidence" value="ECO:0007669"/>
    <property type="project" value="UniProtKB-KW"/>
</dbReference>
<dbReference type="RefSeq" id="WP_131124054.1">
    <property type="nucleotide sequence ID" value="NZ_SIXH01000152.1"/>
</dbReference>
<evidence type="ECO:0000256" key="7">
    <source>
        <dbReference type="ARBA" id="ARBA00023014"/>
    </source>
</evidence>
<feature type="domain" description="FAD/NAD(P)-binding" evidence="8">
    <location>
        <begin position="5"/>
        <end position="292"/>
    </location>
</feature>
<comment type="cofactor">
    <cofactor evidence="1">
        <name>siroheme</name>
        <dbReference type="ChEBI" id="CHEBI:60052"/>
    </cofactor>
</comment>
<gene>
    <name evidence="9" type="ORF">EYS09_18280</name>
</gene>
<keyword evidence="7" id="KW-0411">Iron-sulfur</keyword>
<dbReference type="InterPro" id="IPR036188">
    <property type="entry name" value="FAD/NAD-bd_sf"/>
</dbReference>
<evidence type="ECO:0000313" key="9">
    <source>
        <dbReference type="EMBL" id="TBO58264.1"/>
    </source>
</evidence>
<dbReference type="PRINTS" id="PR00469">
    <property type="entry name" value="PNDRDTASEII"/>
</dbReference>
<evidence type="ECO:0000256" key="4">
    <source>
        <dbReference type="ARBA" id="ARBA00022723"/>
    </source>
</evidence>
<keyword evidence="3" id="KW-0349">Heme</keyword>
<sequence>MIRTLVVVGFGMAAHRLLDRLCAEDSGHSWRVVVLSEEPRPAYNRIALSSYLAGCEAGALSLPSGAILGSPRVDVRLGRAAVRLDRARRTVTADDGTAYRYDALVLATGARVSVPPVPGHDLPGCFTYRSLADADAIRAAAAFSPGGGAVVVGGGLLGLEAADGLRRLGLGPHVVERAPHLMPAQLDADGARLVERLVGAAGLRAYCGRPLLAVEPYRRGLLRVRLADATVLDAALVVFSSGVRPRDELAAAAGLATAERGGCLVDAACRTEDPRVFAIGDCAAVEGRSYGLVTPGYRMADAVAGQLLGRPEVFTYSGPVTRLKLPGVDVAGFGDTHALAPGALQISYRKRQAGHHIYAKIVLDKAAETLLGGILVGGAADRSPLPALLGQKLPSPVEELLP</sequence>
<dbReference type="Gene3D" id="3.50.50.60">
    <property type="entry name" value="FAD/NAD(P)-binding domain"/>
    <property type="match status" value="2"/>
</dbReference>
<dbReference type="AlphaFoldDB" id="A0A4Q9HT68"/>
<dbReference type="InterPro" id="IPR023753">
    <property type="entry name" value="FAD/NAD-binding_dom"/>
</dbReference>
<evidence type="ECO:0000256" key="5">
    <source>
        <dbReference type="ARBA" id="ARBA00023002"/>
    </source>
</evidence>
<protein>
    <submittedName>
        <fullName evidence="9">NAD(P)/FAD-dependent oxidoreductase</fullName>
    </submittedName>
</protein>
<keyword evidence="5" id="KW-0560">Oxidoreductase</keyword>
<evidence type="ECO:0000256" key="3">
    <source>
        <dbReference type="ARBA" id="ARBA00022617"/>
    </source>
</evidence>
<dbReference type="InterPro" id="IPR052034">
    <property type="entry name" value="NasD-like"/>
</dbReference>
<comment type="pathway">
    <text evidence="2">Nitrogen metabolism; nitrate reduction (assimilation).</text>
</comment>
<keyword evidence="4" id="KW-0479">Metal-binding</keyword>
<evidence type="ECO:0000259" key="8">
    <source>
        <dbReference type="Pfam" id="PF07992"/>
    </source>
</evidence>
<keyword evidence="6" id="KW-0408">Iron</keyword>
<dbReference type="GO" id="GO:0016491">
    <property type="term" value="F:oxidoreductase activity"/>
    <property type="evidence" value="ECO:0007669"/>
    <property type="project" value="UniProtKB-KW"/>
</dbReference>
<dbReference type="Pfam" id="PF07992">
    <property type="entry name" value="Pyr_redox_2"/>
    <property type="match status" value="1"/>
</dbReference>
<keyword evidence="10" id="KW-1185">Reference proteome</keyword>
<evidence type="ECO:0000256" key="2">
    <source>
        <dbReference type="ARBA" id="ARBA00005096"/>
    </source>
</evidence>
<reference evidence="9 10" key="1">
    <citation type="submission" date="2019-02" db="EMBL/GenBank/DDBJ databases">
        <title>Draft Genome Sequence of Streptomyces sp. AM-2504, identified by 16S rRNA comparative analysis as a Streptomyces Kasugaensis strain.</title>
        <authorList>
            <person name="Napolioni V."/>
            <person name="Giuliodori A.M."/>
            <person name="Spurio R."/>
            <person name="Fabbretti A."/>
        </authorList>
    </citation>
    <scope>NUCLEOTIDE SEQUENCE [LARGE SCALE GENOMIC DNA]</scope>
    <source>
        <strain evidence="9 10">AM-2504</strain>
    </source>
</reference>
<dbReference type="PRINTS" id="PR00368">
    <property type="entry name" value="FADPNR"/>
</dbReference>
<dbReference type="PANTHER" id="PTHR43809">
    <property type="entry name" value="NITRITE REDUCTASE (NADH) LARGE SUBUNIT"/>
    <property type="match status" value="1"/>
</dbReference>
<name>A0A4Q9HT68_STRKA</name>
<evidence type="ECO:0000256" key="6">
    <source>
        <dbReference type="ARBA" id="ARBA00023004"/>
    </source>
</evidence>
<dbReference type="PANTHER" id="PTHR43809:SF1">
    <property type="entry name" value="NITRITE REDUCTASE (NADH) LARGE SUBUNIT"/>
    <property type="match status" value="1"/>
</dbReference>
<evidence type="ECO:0000313" key="10">
    <source>
        <dbReference type="Proteomes" id="UP000292452"/>
    </source>
</evidence>
<dbReference type="GO" id="GO:0046872">
    <property type="term" value="F:metal ion binding"/>
    <property type="evidence" value="ECO:0007669"/>
    <property type="project" value="UniProtKB-KW"/>
</dbReference>
<accession>A0A4Q9HT68</accession>
<comment type="caution">
    <text evidence="9">The sequence shown here is derived from an EMBL/GenBank/DDBJ whole genome shotgun (WGS) entry which is preliminary data.</text>
</comment>
<organism evidence="9 10">
    <name type="scientific">Streptomyces kasugaensis</name>
    <dbReference type="NCBI Taxonomy" id="1946"/>
    <lineage>
        <taxon>Bacteria</taxon>
        <taxon>Bacillati</taxon>
        <taxon>Actinomycetota</taxon>
        <taxon>Actinomycetes</taxon>
        <taxon>Kitasatosporales</taxon>
        <taxon>Streptomycetaceae</taxon>
        <taxon>Streptomyces</taxon>
    </lineage>
</organism>